<keyword evidence="2" id="KW-1185">Reference proteome</keyword>
<evidence type="ECO:0000313" key="2">
    <source>
        <dbReference type="Proteomes" id="UP001148662"/>
    </source>
</evidence>
<accession>A0ACC1T8S1</accession>
<comment type="caution">
    <text evidence="1">The sequence shown here is derived from an EMBL/GenBank/DDBJ whole genome shotgun (WGS) entry which is preliminary data.</text>
</comment>
<gene>
    <name evidence="1" type="ORF">NM688_g2338</name>
</gene>
<protein>
    <submittedName>
        <fullName evidence="1">Uncharacterized protein</fullName>
    </submittedName>
</protein>
<organism evidence="1 2">
    <name type="scientific">Phlebia brevispora</name>
    <dbReference type="NCBI Taxonomy" id="194682"/>
    <lineage>
        <taxon>Eukaryota</taxon>
        <taxon>Fungi</taxon>
        <taxon>Dikarya</taxon>
        <taxon>Basidiomycota</taxon>
        <taxon>Agaricomycotina</taxon>
        <taxon>Agaricomycetes</taxon>
        <taxon>Polyporales</taxon>
        <taxon>Meruliaceae</taxon>
        <taxon>Phlebia</taxon>
    </lineage>
</organism>
<evidence type="ECO:0000313" key="1">
    <source>
        <dbReference type="EMBL" id="KAJ3555878.1"/>
    </source>
</evidence>
<proteinExistence type="predicted"/>
<dbReference type="EMBL" id="JANHOG010000291">
    <property type="protein sequence ID" value="KAJ3555878.1"/>
    <property type="molecule type" value="Genomic_DNA"/>
</dbReference>
<name>A0ACC1T8S1_9APHY</name>
<sequence>MPENHASSELSKSSVEKAYQAIKPLIHRTPVFTSSSLSRALPHRNTLYFKAENLQKGGAFKFRGASYSLGQLTEDELCRGVCTHSSGNHAGALALAARERGIKCFVVMPNNSAQPKIAAVRSYGAEITFCEPNAPARAASLAAVQERTDATFIPPYDAVNTILGQGTAFLELAEQVPEPLAAVIAPVGGGGLLAGDCSRCGWDERLREGKRMEDVQANTIADGLKTPVGKINFPIIQSKVESVIVVSDEEIIEAMRLLWERLKLVVEPSGAAAFAAARSKAFEQLGIAGPVGIILSGGNIDLSKPLPWVSQHFVIITSVLRTSDYAIRRLEFAHTRDATLRGISFFHLSNMPSREFISYSRSSTLLVPMPGVESLTIVTKKLGRNVQTSYPVVGESLSLALKFTGFYFTRLTATEVDLLILVNHKTAHSTSASMICISLCHEDL</sequence>
<dbReference type="Proteomes" id="UP001148662">
    <property type="component" value="Unassembled WGS sequence"/>
</dbReference>
<reference evidence="1" key="1">
    <citation type="submission" date="2022-07" db="EMBL/GenBank/DDBJ databases">
        <title>Genome Sequence of Phlebia brevispora.</title>
        <authorList>
            <person name="Buettner E."/>
        </authorList>
    </citation>
    <scope>NUCLEOTIDE SEQUENCE</scope>
    <source>
        <strain evidence="1">MPL23</strain>
    </source>
</reference>